<dbReference type="KEGG" id="pbu:L21SP3_01688"/>
<dbReference type="Pfam" id="PF01243">
    <property type="entry name" value="PNPOx_N"/>
    <property type="match status" value="1"/>
</dbReference>
<gene>
    <name evidence="2" type="ORF">L21SP3_01688</name>
</gene>
<dbReference type="SUPFAM" id="SSF50475">
    <property type="entry name" value="FMN-binding split barrel"/>
    <property type="match status" value="1"/>
</dbReference>
<evidence type="ECO:0000313" key="3">
    <source>
        <dbReference type="Proteomes" id="UP000188273"/>
    </source>
</evidence>
<dbReference type="AlphaFoldDB" id="A0A1Q2HQX9"/>
<dbReference type="Gene3D" id="2.30.110.10">
    <property type="entry name" value="Electron Transport, Fmn-binding Protein, Chain A"/>
    <property type="match status" value="1"/>
</dbReference>
<dbReference type="EMBL" id="CP019633">
    <property type="protein sequence ID" value="AQQ09869.1"/>
    <property type="molecule type" value="Genomic_DNA"/>
</dbReference>
<dbReference type="OrthoDB" id="5519018at2"/>
<organism evidence="2 3">
    <name type="scientific">Sedimentisphaera cyanobacteriorum</name>
    <dbReference type="NCBI Taxonomy" id="1940790"/>
    <lineage>
        <taxon>Bacteria</taxon>
        <taxon>Pseudomonadati</taxon>
        <taxon>Planctomycetota</taxon>
        <taxon>Phycisphaerae</taxon>
        <taxon>Sedimentisphaerales</taxon>
        <taxon>Sedimentisphaeraceae</taxon>
        <taxon>Sedimentisphaera</taxon>
    </lineage>
</organism>
<dbReference type="Proteomes" id="UP000188273">
    <property type="component" value="Chromosome"/>
</dbReference>
<name>A0A1Q2HQX9_9BACT</name>
<sequence>MRKMTETEINELVKNSNWATICTVTPDGLPYAIEATYFIDGKYIGFMINPRGRTMQNLKHNPNLILKITQASGDLSKWAGVSLFGTGQNITDSDAIRKGWELLGEVMNTDYTTVTEKCNNTEQRSPYLKCTISQITGRSS</sequence>
<accession>A0A1Q2HQX9</accession>
<dbReference type="InterPro" id="IPR012349">
    <property type="entry name" value="Split_barrel_FMN-bd"/>
</dbReference>
<keyword evidence="3" id="KW-1185">Reference proteome</keyword>
<protein>
    <submittedName>
        <fullName evidence="2">Putative flavin-nucleotide-binding protein</fullName>
    </submittedName>
</protein>
<feature type="domain" description="Pyridoxamine 5'-phosphate oxidase N-terminal" evidence="1">
    <location>
        <begin position="6"/>
        <end position="117"/>
    </location>
</feature>
<dbReference type="InterPro" id="IPR011576">
    <property type="entry name" value="Pyridox_Oxase_N"/>
</dbReference>
<evidence type="ECO:0000259" key="1">
    <source>
        <dbReference type="Pfam" id="PF01243"/>
    </source>
</evidence>
<evidence type="ECO:0000313" key="2">
    <source>
        <dbReference type="EMBL" id="AQQ09869.1"/>
    </source>
</evidence>
<dbReference type="RefSeq" id="WP_077540574.1">
    <property type="nucleotide sequence ID" value="NZ_CP019633.1"/>
</dbReference>
<reference evidence="3" key="1">
    <citation type="submission" date="2017-02" db="EMBL/GenBank/DDBJ databases">
        <title>Comparative genomics and description of representatives of a novel lineage of planctomycetes thriving in anoxic sediments.</title>
        <authorList>
            <person name="Spring S."/>
            <person name="Bunk B."/>
            <person name="Sproer C."/>
            <person name="Klenk H.-P."/>
        </authorList>
    </citation>
    <scope>NUCLEOTIDE SEQUENCE [LARGE SCALE GENOMIC DNA]</scope>
    <source>
        <strain evidence="3">L21-RPul-D3</strain>
    </source>
</reference>
<proteinExistence type="predicted"/>
<dbReference type="STRING" id="1940790.L21SP3_01688"/>